<keyword evidence="5" id="KW-0699">rRNA-binding</keyword>
<dbReference type="SUPFAM" id="SSF54843">
    <property type="entry name" value="Ribosomal protein L22"/>
    <property type="match status" value="1"/>
</dbReference>
<dbReference type="AlphaFoldDB" id="A0A7C3UP04"/>
<evidence type="ECO:0000256" key="1">
    <source>
        <dbReference type="ARBA" id="ARBA00009451"/>
    </source>
</evidence>
<organism evidence="7">
    <name type="scientific">candidate division WOR-3 bacterium</name>
    <dbReference type="NCBI Taxonomy" id="2052148"/>
    <lineage>
        <taxon>Bacteria</taxon>
        <taxon>Bacteria division WOR-3</taxon>
    </lineage>
</organism>
<reference evidence="7" key="1">
    <citation type="journal article" date="2020" name="mSystems">
        <title>Genome- and Community-Level Interaction Insights into Carbon Utilization and Element Cycling Functions of Hydrothermarchaeota in Hydrothermal Sediment.</title>
        <authorList>
            <person name="Zhou Z."/>
            <person name="Liu Y."/>
            <person name="Xu W."/>
            <person name="Pan J."/>
            <person name="Luo Z.H."/>
            <person name="Li M."/>
        </authorList>
    </citation>
    <scope>NUCLEOTIDE SEQUENCE [LARGE SCALE GENOMIC DNA]</scope>
    <source>
        <strain evidence="7">SpSt-906</strain>
    </source>
</reference>
<evidence type="ECO:0000256" key="4">
    <source>
        <dbReference type="RuleBase" id="RU004005"/>
    </source>
</evidence>
<comment type="similarity">
    <text evidence="1 4">Belongs to the universal ribosomal protein uL22 family.</text>
</comment>
<evidence type="ECO:0000313" key="7">
    <source>
        <dbReference type="EMBL" id="HGE98865.1"/>
    </source>
</evidence>
<dbReference type="InterPro" id="IPR036394">
    <property type="entry name" value="Ribosomal_uL22_sf"/>
</dbReference>
<comment type="subunit">
    <text evidence="5">Part of the 50S ribosomal subunit.</text>
</comment>
<dbReference type="GO" id="GO:0022625">
    <property type="term" value="C:cytosolic large ribosomal subunit"/>
    <property type="evidence" value="ECO:0007669"/>
    <property type="project" value="TreeGrafter"/>
</dbReference>
<dbReference type="Gene3D" id="3.90.470.10">
    <property type="entry name" value="Ribosomal protein L22/L17"/>
    <property type="match status" value="1"/>
</dbReference>
<evidence type="ECO:0000256" key="3">
    <source>
        <dbReference type="ARBA" id="ARBA00023274"/>
    </source>
</evidence>
<comment type="caution">
    <text evidence="7">The sequence shown here is derived from an EMBL/GenBank/DDBJ whole genome shotgun (WGS) entry which is preliminary data.</text>
</comment>
<evidence type="ECO:0000256" key="2">
    <source>
        <dbReference type="ARBA" id="ARBA00022980"/>
    </source>
</evidence>
<dbReference type="PANTHER" id="PTHR13501:SF8">
    <property type="entry name" value="LARGE RIBOSOMAL SUBUNIT PROTEIN UL22M"/>
    <property type="match status" value="1"/>
</dbReference>
<proteinExistence type="inferred from homology"/>
<dbReference type="InterPro" id="IPR001063">
    <property type="entry name" value="Ribosomal_uL22"/>
</dbReference>
<dbReference type="PANTHER" id="PTHR13501">
    <property type="entry name" value="CHLOROPLAST 50S RIBOSOMAL PROTEIN L22-RELATED"/>
    <property type="match status" value="1"/>
</dbReference>
<dbReference type="GO" id="GO:0019843">
    <property type="term" value="F:rRNA binding"/>
    <property type="evidence" value="ECO:0007669"/>
    <property type="project" value="UniProtKB-KW"/>
</dbReference>
<evidence type="ECO:0000256" key="6">
    <source>
        <dbReference type="RuleBase" id="RU004008"/>
    </source>
</evidence>
<accession>A0A7C3UP04</accession>
<comment type="function">
    <text evidence="6">This protein binds specifically to 23S rRNA; its binding is stimulated by other ribosomal proteins, e.g., L4, L17, and L20. It is important during the early stages of 50S assembly. It makes multiple contacts with different domains of the 23S rRNA in the assembled 50S subunit and ribosome.</text>
</comment>
<name>A0A7C3UP04_UNCW3</name>
<keyword evidence="5" id="KW-0694">RNA-binding</keyword>
<dbReference type="GO" id="GO:0006412">
    <property type="term" value="P:translation"/>
    <property type="evidence" value="ECO:0007669"/>
    <property type="project" value="InterPro"/>
</dbReference>
<dbReference type="EMBL" id="DTMQ01000014">
    <property type="protein sequence ID" value="HGE98865.1"/>
    <property type="molecule type" value="Genomic_DNA"/>
</dbReference>
<keyword evidence="2 4" id="KW-0689">Ribosomal protein</keyword>
<sequence length="116" mass="13220">MMEAYAISRYQRVSAKKINQILKLIRGKSVPEALHTLNFLRKQRTKTFVLKTLKSAVANALYLSGKAKLREEDLIVKEATCDPGPSLKRVRAGPRGMPLFYKHRTSHIRIKVATKE</sequence>
<protein>
    <recommendedName>
        <fullName evidence="6">50S ribosomal protein L22</fullName>
    </recommendedName>
</protein>
<evidence type="ECO:0000256" key="5">
    <source>
        <dbReference type="RuleBase" id="RU004006"/>
    </source>
</evidence>
<gene>
    <name evidence="7" type="ORF">ENX07_02170</name>
</gene>
<dbReference type="Pfam" id="PF00237">
    <property type="entry name" value="Ribosomal_L22"/>
    <property type="match status" value="1"/>
</dbReference>
<dbReference type="GO" id="GO:0003735">
    <property type="term" value="F:structural constituent of ribosome"/>
    <property type="evidence" value="ECO:0007669"/>
    <property type="project" value="InterPro"/>
</dbReference>
<keyword evidence="3 4" id="KW-0687">Ribonucleoprotein</keyword>
<dbReference type="InterPro" id="IPR047867">
    <property type="entry name" value="Ribosomal_uL22_bac/org-type"/>
</dbReference>